<dbReference type="EMBL" id="JACCKD010000001">
    <property type="protein sequence ID" value="MBA0124205.1"/>
    <property type="molecule type" value="Genomic_DNA"/>
</dbReference>
<sequence length="208" mass="21745">MSTARAGGGRLLAAAFIGVVLTTLLPGQAPAVQQRLMAQDSSAPVVPETPTTILASELTLSGLCYDGVVEVPTVDGLVPALKFEASSVDLDDVTLSLPDGPATRIEGPLVEVDTDLGERTTLYLRRLKGKLTDGLLTYEVDYSPENPPPASFPWLTFTDVTIGLYALDGGDLNLPGPSLEAGTSHIPLPPMDEDADDPDGDGSIEDCL</sequence>
<dbReference type="RefSeq" id="WP_180891100.1">
    <property type="nucleotide sequence ID" value="NZ_JACCKD010000001.1"/>
</dbReference>
<evidence type="ECO:0000313" key="2">
    <source>
        <dbReference type="EMBL" id="MBA0124205.1"/>
    </source>
</evidence>
<dbReference type="AlphaFoldDB" id="A0A838A606"/>
<accession>A0A838A606</accession>
<reference evidence="2 3" key="1">
    <citation type="submission" date="2020-07" db="EMBL/GenBank/DDBJ databases">
        <title>Genome of Haloechinothrix sp.</title>
        <authorList>
            <person name="Tang S.-K."/>
            <person name="Yang L."/>
            <person name="Zhu W.-Y."/>
        </authorList>
    </citation>
    <scope>NUCLEOTIDE SEQUENCE [LARGE SCALE GENOMIC DNA]</scope>
    <source>
        <strain evidence="2 3">YIM 98757</strain>
    </source>
</reference>
<dbReference type="Proteomes" id="UP000582974">
    <property type="component" value="Unassembled WGS sequence"/>
</dbReference>
<comment type="caution">
    <text evidence="2">The sequence shown here is derived from an EMBL/GenBank/DDBJ whole genome shotgun (WGS) entry which is preliminary data.</text>
</comment>
<evidence type="ECO:0000256" key="1">
    <source>
        <dbReference type="SAM" id="MobiDB-lite"/>
    </source>
</evidence>
<protein>
    <submittedName>
        <fullName evidence="2">Uncharacterized protein</fullName>
    </submittedName>
</protein>
<proteinExistence type="predicted"/>
<keyword evidence="3" id="KW-1185">Reference proteome</keyword>
<feature type="compositionally biased region" description="Acidic residues" evidence="1">
    <location>
        <begin position="191"/>
        <end position="208"/>
    </location>
</feature>
<organism evidence="2 3">
    <name type="scientific">Haloechinothrix aidingensis</name>
    <dbReference type="NCBI Taxonomy" id="2752311"/>
    <lineage>
        <taxon>Bacteria</taxon>
        <taxon>Bacillati</taxon>
        <taxon>Actinomycetota</taxon>
        <taxon>Actinomycetes</taxon>
        <taxon>Pseudonocardiales</taxon>
        <taxon>Pseudonocardiaceae</taxon>
        <taxon>Haloechinothrix</taxon>
    </lineage>
</organism>
<gene>
    <name evidence="2" type="ORF">H0B56_01455</name>
</gene>
<feature type="region of interest" description="Disordered" evidence="1">
    <location>
        <begin position="176"/>
        <end position="208"/>
    </location>
</feature>
<evidence type="ECO:0000313" key="3">
    <source>
        <dbReference type="Proteomes" id="UP000582974"/>
    </source>
</evidence>
<name>A0A838A606_9PSEU</name>